<gene>
    <name evidence="1" type="ORF">SAMN04489859_101931</name>
</gene>
<dbReference type="EMBL" id="FODE01000019">
    <property type="protein sequence ID" value="SEN85148.1"/>
    <property type="molecule type" value="Genomic_DNA"/>
</dbReference>
<dbReference type="AlphaFoldDB" id="A0A1H8JY63"/>
<dbReference type="RefSeq" id="WP_090613285.1">
    <property type="nucleotide sequence ID" value="NZ_CP067126.1"/>
</dbReference>
<dbReference type="OrthoDB" id="7872249at2"/>
<proteinExistence type="predicted"/>
<name>A0A1H8JY63_9RHOB</name>
<evidence type="ECO:0000313" key="2">
    <source>
        <dbReference type="Proteomes" id="UP000199054"/>
    </source>
</evidence>
<evidence type="ECO:0000313" key="1">
    <source>
        <dbReference type="EMBL" id="SEN85148.1"/>
    </source>
</evidence>
<organism evidence="1 2">
    <name type="scientific">Paracoccus alcaliphilus</name>
    <dbReference type="NCBI Taxonomy" id="34002"/>
    <lineage>
        <taxon>Bacteria</taxon>
        <taxon>Pseudomonadati</taxon>
        <taxon>Pseudomonadota</taxon>
        <taxon>Alphaproteobacteria</taxon>
        <taxon>Rhodobacterales</taxon>
        <taxon>Paracoccaceae</taxon>
        <taxon>Paracoccus</taxon>
    </lineage>
</organism>
<protein>
    <submittedName>
        <fullName evidence="1">Uncharacterized protein</fullName>
    </submittedName>
</protein>
<keyword evidence="2" id="KW-1185">Reference proteome</keyword>
<dbReference type="Proteomes" id="UP000199054">
    <property type="component" value="Unassembled WGS sequence"/>
</dbReference>
<reference evidence="1 2" key="1">
    <citation type="submission" date="2016-10" db="EMBL/GenBank/DDBJ databases">
        <authorList>
            <person name="de Groot N.N."/>
        </authorList>
    </citation>
    <scope>NUCLEOTIDE SEQUENCE [LARGE SCALE GENOMIC DNA]</scope>
    <source>
        <strain evidence="1 2">DSM 8512</strain>
    </source>
</reference>
<sequence length="101" mass="11117">MTEGQRPGALRLRLDMDKAQISVVAGEILTGLHATELPDHIDHLRSDFDLLWQADGSAVLSIRLWQDNEPPFRHAVIVLVLGFEGGRVSGIEDCVRRGFGG</sequence>
<accession>A0A1H8JY63</accession>
<dbReference type="STRING" id="34002.SAMN04489859_101931"/>